<comment type="caution">
    <text evidence="1">The sequence shown here is derived from an EMBL/GenBank/DDBJ whole genome shotgun (WGS) entry which is preliminary data.</text>
</comment>
<evidence type="ECO:0000313" key="2">
    <source>
        <dbReference type="Proteomes" id="UP001221302"/>
    </source>
</evidence>
<protein>
    <recommendedName>
        <fullName evidence="3">Antibiotic biosynthesis monooxygenase</fullName>
    </recommendedName>
</protein>
<sequence length="105" mass="12453">MIARIWHGWTTSENADVYESLLKTEIFSDIAQKNISGYKGIQLLRRIVNEETEFVTIMLFNSIEDVKEFAGENYTIAYVTAKDRKVLKRFDEHSQHYEVREKIEY</sequence>
<proteinExistence type="predicted"/>
<dbReference type="RefSeq" id="WP_321537050.1">
    <property type="nucleotide sequence ID" value="NZ_JARGDL010000035.1"/>
</dbReference>
<reference evidence="1" key="1">
    <citation type="submission" date="2023-03" db="EMBL/GenBank/DDBJ databases">
        <title>Stygiobacter electus gen. nov., sp. nov., facultatively anaerobic thermotolerant bacterium of the class Ignavibacteria from a well of Yessentuki mineral water deposit.</title>
        <authorList>
            <person name="Podosokorskaya O.A."/>
            <person name="Elcheninov A.G."/>
            <person name="Petrova N.F."/>
            <person name="Zavarzina D.G."/>
            <person name="Kublanov I.V."/>
            <person name="Merkel A.Y."/>
        </authorList>
    </citation>
    <scope>NUCLEOTIDE SEQUENCE</scope>
    <source>
        <strain evidence="1">09-Me</strain>
    </source>
</reference>
<dbReference type="AlphaFoldDB" id="A0AAE3TFA2"/>
<accession>A0AAE3TFA2</accession>
<gene>
    <name evidence="1" type="ORF">P0M35_14025</name>
</gene>
<organism evidence="1 2">
    <name type="scientific">Stygiobacter electus</name>
    <dbReference type="NCBI Taxonomy" id="3032292"/>
    <lineage>
        <taxon>Bacteria</taxon>
        <taxon>Pseudomonadati</taxon>
        <taxon>Ignavibacteriota</taxon>
        <taxon>Ignavibacteria</taxon>
        <taxon>Ignavibacteriales</taxon>
        <taxon>Melioribacteraceae</taxon>
        <taxon>Stygiobacter</taxon>
    </lineage>
</organism>
<dbReference type="EMBL" id="JARGDL010000035">
    <property type="protein sequence ID" value="MDF1613277.1"/>
    <property type="molecule type" value="Genomic_DNA"/>
</dbReference>
<evidence type="ECO:0008006" key="3">
    <source>
        <dbReference type="Google" id="ProtNLM"/>
    </source>
</evidence>
<name>A0AAE3TFA2_9BACT</name>
<keyword evidence="2" id="KW-1185">Reference proteome</keyword>
<dbReference type="Proteomes" id="UP001221302">
    <property type="component" value="Unassembled WGS sequence"/>
</dbReference>
<evidence type="ECO:0000313" key="1">
    <source>
        <dbReference type="EMBL" id="MDF1613277.1"/>
    </source>
</evidence>